<protein>
    <submittedName>
        <fullName evidence="2">Uncharacterized protein</fullName>
    </submittedName>
</protein>
<proteinExistence type="predicted"/>
<organism evidence="2 3">
    <name type="scientific">Eumeta variegata</name>
    <name type="common">Bagworm moth</name>
    <name type="synonym">Eumeta japonica</name>
    <dbReference type="NCBI Taxonomy" id="151549"/>
    <lineage>
        <taxon>Eukaryota</taxon>
        <taxon>Metazoa</taxon>
        <taxon>Ecdysozoa</taxon>
        <taxon>Arthropoda</taxon>
        <taxon>Hexapoda</taxon>
        <taxon>Insecta</taxon>
        <taxon>Pterygota</taxon>
        <taxon>Neoptera</taxon>
        <taxon>Endopterygota</taxon>
        <taxon>Lepidoptera</taxon>
        <taxon>Glossata</taxon>
        <taxon>Ditrysia</taxon>
        <taxon>Tineoidea</taxon>
        <taxon>Psychidae</taxon>
        <taxon>Oiketicinae</taxon>
        <taxon>Eumeta</taxon>
    </lineage>
</organism>
<accession>A0A4C1ZUD7</accession>
<feature type="region of interest" description="Disordered" evidence="1">
    <location>
        <begin position="41"/>
        <end position="78"/>
    </location>
</feature>
<dbReference type="EMBL" id="BGZK01002079">
    <property type="protein sequence ID" value="GBP90383.1"/>
    <property type="molecule type" value="Genomic_DNA"/>
</dbReference>
<keyword evidence="3" id="KW-1185">Reference proteome</keyword>
<sequence>MVNPRIDPEVALPVSLVTVRAIDTENRDVLMRIYRIIKSKEKKDKRDSLSGGGIGRQECYSGVQTNTPTVQEKKAGRKRWVKEWAHAHRAMR</sequence>
<evidence type="ECO:0000313" key="2">
    <source>
        <dbReference type="EMBL" id="GBP90383.1"/>
    </source>
</evidence>
<gene>
    <name evidence="2" type="ORF">EVAR_67464_1</name>
</gene>
<reference evidence="2 3" key="1">
    <citation type="journal article" date="2019" name="Commun. Biol.">
        <title>The bagworm genome reveals a unique fibroin gene that provides high tensile strength.</title>
        <authorList>
            <person name="Kono N."/>
            <person name="Nakamura H."/>
            <person name="Ohtoshi R."/>
            <person name="Tomita M."/>
            <person name="Numata K."/>
            <person name="Arakawa K."/>
        </authorList>
    </citation>
    <scope>NUCLEOTIDE SEQUENCE [LARGE SCALE GENOMIC DNA]</scope>
</reference>
<evidence type="ECO:0000313" key="3">
    <source>
        <dbReference type="Proteomes" id="UP000299102"/>
    </source>
</evidence>
<dbReference type="AlphaFoldDB" id="A0A4C1ZUD7"/>
<name>A0A4C1ZUD7_EUMVA</name>
<comment type="caution">
    <text evidence="2">The sequence shown here is derived from an EMBL/GenBank/DDBJ whole genome shotgun (WGS) entry which is preliminary data.</text>
</comment>
<dbReference type="Proteomes" id="UP000299102">
    <property type="component" value="Unassembled WGS sequence"/>
</dbReference>
<evidence type="ECO:0000256" key="1">
    <source>
        <dbReference type="SAM" id="MobiDB-lite"/>
    </source>
</evidence>